<keyword evidence="1" id="KW-0732">Signal</keyword>
<dbReference type="Gene3D" id="2.40.70.10">
    <property type="entry name" value="Acid Proteases"/>
    <property type="match status" value="2"/>
</dbReference>
<gene>
    <name evidence="2" type="ORF">FRZ32_04405</name>
</gene>
<evidence type="ECO:0000256" key="1">
    <source>
        <dbReference type="SAM" id="SignalP"/>
    </source>
</evidence>
<feature type="chain" id="PRO_5022872933" description="Peptidase A2 domain-containing protein" evidence="1">
    <location>
        <begin position="19"/>
        <end position="320"/>
    </location>
</feature>
<reference evidence="2 3" key="1">
    <citation type="journal article" date="2015" name="J. Microbiol.">
        <title>Sphingosinicella ginsenosidimutans sp. nov., with ginsenoside converting activity.</title>
        <authorList>
            <person name="Kim J.K."/>
            <person name="Kang M.S."/>
            <person name="Park S.C."/>
            <person name="Kim K.M."/>
            <person name="Choi K."/>
            <person name="Yoon M.H."/>
            <person name="Im W.T."/>
        </authorList>
    </citation>
    <scope>NUCLEOTIDE SEQUENCE [LARGE SCALE GENOMIC DNA]</scope>
    <source>
        <strain evidence="2 3">BS-11</strain>
    </source>
</reference>
<keyword evidence="3" id="KW-1185">Reference proteome</keyword>
<protein>
    <recommendedName>
        <fullName evidence="4">Peptidase A2 domain-containing protein</fullName>
    </recommendedName>
</protein>
<dbReference type="EMBL" id="VOQQ01000001">
    <property type="protein sequence ID" value="TXC62976.1"/>
    <property type="molecule type" value="Genomic_DNA"/>
</dbReference>
<dbReference type="CDD" id="cd05483">
    <property type="entry name" value="retropepsin_like_bacteria"/>
    <property type="match status" value="1"/>
</dbReference>
<evidence type="ECO:0008006" key="4">
    <source>
        <dbReference type="Google" id="ProtNLM"/>
    </source>
</evidence>
<dbReference type="GO" id="GO:0004190">
    <property type="term" value="F:aspartic-type endopeptidase activity"/>
    <property type="evidence" value="ECO:0007669"/>
    <property type="project" value="InterPro"/>
</dbReference>
<dbReference type="OrthoDB" id="107347at2"/>
<comment type="caution">
    <text evidence="2">The sequence shown here is derived from an EMBL/GenBank/DDBJ whole genome shotgun (WGS) entry which is preliminary data.</text>
</comment>
<dbReference type="PROSITE" id="PS00141">
    <property type="entry name" value="ASP_PROTEASE"/>
    <property type="match status" value="2"/>
</dbReference>
<accession>A0A5C6TRW3</accession>
<proteinExistence type="predicted"/>
<dbReference type="InterPro" id="IPR021109">
    <property type="entry name" value="Peptidase_aspartic_dom_sf"/>
</dbReference>
<dbReference type="InterPro" id="IPR034122">
    <property type="entry name" value="Retropepsin-like_bacterial"/>
</dbReference>
<sequence length="320" mass="34540">MMRLFALPLLAFAASAGAQVPVDLPPPVSLAPPPPSETINLAVDTSTRMTVPVSIDGRGPYAFIVDTGAERTVISRELAQRLALRPGEAARLSSMSEVSDIDTVIIGQLGVGHRSVNHIQAPALSRSDLGGDGLLGVDSLQLQRVDMDFVRGEMTVTPSSRPEERWPDGTIVVTARKRHGHLMLVNASFEGERVYVIVDTGSQVTVGNTALRDRLARRGRLGPMRPIQLISVTGGRVDAGYTIAHRIMVGDAGVRNLPVAFADVDPFRQLDLTDRPALLLGMDALHLFERVSFDFANRRVRFLIRSSALTPAVQMAAASR</sequence>
<dbReference type="SUPFAM" id="SSF50630">
    <property type="entry name" value="Acid proteases"/>
    <property type="match status" value="2"/>
</dbReference>
<dbReference type="InterPro" id="IPR001969">
    <property type="entry name" value="Aspartic_peptidase_AS"/>
</dbReference>
<dbReference type="RefSeq" id="WP_147042376.1">
    <property type="nucleotide sequence ID" value="NZ_BAABIR010000002.1"/>
</dbReference>
<evidence type="ECO:0000313" key="3">
    <source>
        <dbReference type="Proteomes" id="UP000321249"/>
    </source>
</evidence>
<feature type="signal peptide" evidence="1">
    <location>
        <begin position="1"/>
        <end position="18"/>
    </location>
</feature>
<organism evidence="2 3">
    <name type="scientific">Allosphingosinicella ginsenosidimutans</name>
    <dbReference type="NCBI Taxonomy" id="1176539"/>
    <lineage>
        <taxon>Bacteria</taxon>
        <taxon>Pseudomonadati</taxon>
        <taxon>Pseudomonadota</taxon>
        <taxon>Alphaproteobacteria</taxon>
        <taxon>Sphingomonadales</taxon>
        <taxon>Sphingomonadaceae</taxon>
        <taxon>Allosphingosinicella</taxon>
    </lineage>
</organism>
<evidence type="ECO:0000313" key="2">
    <source>
        <dbReference type="EMBL" id="TXC62976.1"/>
    </source>
</evidence>
<dbReference type="AlphaFoldDB" id="A0A5C6TRW3"/>
<dbReference type="Pfam" id="PF13975">
    <property type="entry name" value="gag-asp_proteas"/>
    <property type="match status" value="1"/>
</dbReference>
<name>A0A5C6TRW3_9SPHN</name>
<dbReference type="Pfam" id="PF13650">
    <property type="entry name" value="Asp_protease_2"/>
    <property type="match status" value="1"/>
</dbReference>
<dbReference type="Proteomes" id="UP000321249">
    <property type="component" value="Unassembled WGS sequence"/>
</dbReference>
<dbReference type="GO" id="GO:0006508">
    <property type="term" value="P:proteolysis"/>
    <property type="evidence" value="ECO:0007669"/>
    <property type="project" value="InterPro"/>
</dbReference>